<feature type="domain" description="ABC-2 type transporter transmembrane" evidence="11">
    <location>
        <begin position="21"/>
        <end position="227"/>
    </location>
</feature>
<evidence type="ECO:0000256" key="6">
    <source>
        <dbReference type="ARBA" id="ARBA00022692"/>
    </source>
</evidence>
<dbReference type="GO" id="GO:0140359">
    <property type="term" value="F:ABC-type transporter activity"/>
    <property type="evidence" value="ECO:0007669"/>
    <property type="project" value="InterPro"/>
</dbReference>
<dbReference type="InterPro" id="IPR000412">
    <property type="entry name" value="ABC_2_transport"/>
</dbReference>
<dbReference type="GO" id="GO:0043190">
    <property type="term" value="C:ATP-binding cassette (ABC) transporter complex"/>
    <property type="evidence" value="ECO:0007669"/>
    <property type="project" value="InterPro"/>
</dbReference>
<evidence type="ECO:0000256" key="9">
    <source>
        <dbReference type="ARBA" id="ARBA00023136"/>
    </source>
</evidence>
<dbReference type="Pfam" id="PF01061">
    <property type="entry name" value="ABC2_membrane"/>
    <property type="match status" value="1"/>
</dbReference>
<evidence type="ECO:0000313" key="13">
    <source>
        <dbReference type="Proteomes" id="UP000245048"/>
    </source>
</evidence>
<feature type="transmembrane region" description="Helical" evidence="10">
    <location>
        <begin position="181"/>
        <end position="199"/>
    </location>
</feature>
<feature type="transmembrane region" description="Helical" evidence="10">
    <location>
        <begin position="150"/>
        <end position="169"/>
    </location>
</feature>
<feature type="transmembrane region" description="Helical" evidence="10">
    <location>
        <begin position="115"/>
        <end position="138"/>
    </location>
</feature>
<comment type="similarity">
    <text evidence="2">Belongs to the ABC-2 integral membrane protein family.</text>
</comment>
<evidence type="ECO:0000256" key="4">
    <source>
        <dbReference type="ARBA" id="ARBA00022475"/>
    </source>
</evidence>
<dbReference type="PANTHER" id="PTHR30413">
    <property type="entry name" value="INNER MEMBRANE TRANSPORT PERMEASE"/>
    <property type="match status" value="1"/>
</dbReference>
<keyword evidence="3" id="KW-0813">Transport</keyword>
<dbReference type="EMBL" id="PDOA01000011">
    <property type="protein sequence ID" value="PWC27856.1"/>
    <property type="molecule type" value="Genomic_DNA"/>
</dbReference>
<evidence type="ECO:0000259" key="11">
    <source>
        <dbReference type="Pfam" id="PF01061"/>
    </source>
</evidence>
<evidence type="ECO:0000256" key="5">
    <source>
        <dbReference type="ARBA" id="ARBA00022597"/>
    </source>
</evidence>
<accession>A0A2U1V1S7</accession>
<feature type="transmembrane region" description="Helical" evidence="10">
    <location>
        <begin position="237"/>
        <end position="255"/>
    </location>
</feature>
<evidence type="ECO:0000313" key="12">
    <source>
        <dbReference type="EMBL" id="PWC27856.1"/>
    </source>
</evidence>
<evidence type="ECO:0000256" key="7">
    <source>
        <dbReference type="ARBA" id="ARBA00022989"/>
    </source>
</evidence>
<dbReference type="PRINTS" id="PR00164">
    <property type="entry name" value="ABC2TRNSPORT"/>
</dbReference>
<proteinExistence type="inferred from homology"/>
<keyword evidence="7 10" id="KW-1133">Transmembrane helix</keyword>
<name>A0A2U1V1S7_9PROT</name>
<keyword evidence="9 10" id="KW-0472">Membrane</keyword>
<feature type="transmembrane region" description="Helical" evidence="10">
    <location>
        <begin position="40"/>
        <end position="60"/>
    </location>
</feature>
<sequence>MIADVPRRAPSSPLAAQIRVISALFMRELLTRFGRSRVGYIWLIGEPLMLALMISALHWASGSHLPNDLPTFLFYGMGYVPFLMFRSIASRGAAAVTSNISLLFHRSITLLDLMIARNIMETLVCMTLVALFVLGGMLTIGEIPHHPGQLILGLVLSALLGHGLAMLLGSLQVFVEFTERLVHPFTYILMPISAPFYMVETMPPNVREMLLWNPLVHINEMNRWSMFGDRIVPHYDLGYVMIWVLGLNLLGMAGLRAARPRLSMSD</sequence>
<comment type="caution">
    <text evidence="12">The sequence shown here is derived from an EMBL/GenBank/DDBJ whole genome shotgun (WGS) entry which is preliminary data.</text>
</comment>
<keyword evidence="6 10" id="KW-0812">Transmembrane</keyword>
<protein>
    <submittedName>
        <fullName evidence="12">Sugar ABC transporter permease</fullName>
    </submittedName>
</protein>
<dbReference type="InterPro" id="IPR013525">
    <property type="entry name" value="ABC2_TM"/>
</dbReference>
<keyword evidence="5" id="KW-0762">Sugar transport</keyword>
<dbReference type="GO" id="GO:0015774">
    <property type="term" value="P:polysaccharide transport"/>
    <property type="evidence" value="ECO:0007669"/>
    <property type="project" value="UniProtKB-KW"/>
</dbReference>
<keyword evidence="4" id="KW-1003">Cell membrane</keyword>
<organism evidence="12 13">
    <name type="scientific">Teichococcus aestuarii</name>
    <dbReference type="NCBI Taxonomy" id="568898"/>
    <lineage>
        <taxon>Bacteria</taxon>
        <taxon>Pseudomonadati</taxon>
        <taxon>Pseudomonadota</taxon>
        <taxon>Alphaproteobacteria</taxon>
        <taxon>Acetobacterales</taxon>
        <taxon>Roseomonadaceae</taxon>
        <taxon>Roseomonas</taxon>
    </lineage>
</organism>
<keyword evidence="13" id="KW-1185">Reference proteome</keyword>
<evidence type="ECO:0000256" key="3">
    <source>
        <dbReference type="ARBA" id="ARBA00022448"/>
    </source>
</evidence>
<dbReference type="Proteomes" id="UP000245048">
    <property type="component" value="Unassembled WGS sequence"/>
</dbReference>
<comment type="subcellular location">
    <subcellularLocation>
        <location evidence="1">Cell membrane</location>
        <topology evidence="1">Multi-pass membrane protein</topology>
    </subcellularLocation>
</comment>
<reference evidence="13" key="1">
    <citation type="submission" date="2017-10" db="EMBL/GenBank/DDBJ databases">
        <authorList>
            <person name="Toshchakov S.V."/>
            <person name="Goeva M.A."/>
        </authorList>
    </citation>
    <scope>NUCLEOTIDE SEQUENCE [LARGE SCALE GENOMIC DNA]</scope>
    <source>
        <strain evidence="13">JR1/69-1-13</strain>
    </source>
</reference>
<dbReference type="OrthoDB" id="8479094at2"/>
<evidence type="ECO:0000256" key="2">
    <source>
        <dbReference type="ARBA" id="ARBA00007783"/>
    </source>
</evidence>
<evidence type="ECO:0000256" key="10">
    <source>
        <dbReference type="SAM" id="Phobius"/>
    </source>
</evidence>
<dbReference type="PANTHER" id="PTHR30413:SF10">
    <property type="entry name" value="CAPSULE POLYSACCHARIDE EXPORT INNER-MEMBRANE PROTEIN CTRC"/>
    <property type="match status" value="1"/>
</dbReference>
<evidence type="ECO:0000256" key="8">
    <source>
        <dbReference type="ARBA" id="ARBA00023047"/>
    </source>
</evidence>
<dbReference type="GO" id="GO:0015920">
    <property type="term" value="P:lipopolysaccharide transport"/>
    <property type="evidence" value="ECO:0007669"/>
    <property type="project" value="TreeGrafter"/>
</dbReference>
<keyword evidence="8" id="KW-0625">Polysaccharide transport</keyword>
<feature type="transmembrane region" description="Helical" evidence="10">
    <location>
        <begin position="72"/>
        <end position="94"/>
    </location>
</feature>
<gene>
    <name evidence="12" type="ORF">CR165_16320</name>
</gene>
<evidence type="ECO:0000256" key="1">
    <source>
        <dbReference type="ARBA" id="ARBA00004651"/>
    </source>
</evidence>
<dbReference type="AlphaFoldDB" id="A0A2U1V1S7"/>